<keyword evidence="1" id="KW-1133">Transmembrane helix</keyword>
<sequence>MVASGIAESNFWQTCGVAITIAAPLFVLPISFIYHPEIVSSDLGLQSVFTGLVVLAGALTIIYGINFPFDLKRRFRLPLRFGMFWLGAFIMVYPGRLFQLAGIGVFVLIFFAERAIANGWDAPFVSSST</sequence>
<comment type="caution">
    <text evidence="2">The sequence shown here is derived from an EMBL/GenBank/DDBJ whole genome shotgun (WGS) entry which is preliminary data.</text>
</comment>
<dbReference type="OrthoDB" id="371890at2157"/>
<protein>
    <submittedName>
        <fullName evidence="2">TRAP transporter, 4TM/12TM fusion protein</fullName>
    </submittedName>
</protein>
<feature type="transmembrane region" description="Helical" evidence="1">
    <location>
        <begin position="46"/>
        <end position="65"/>
    </location>
</feature>
<dbReference type="PATRIC" id="fig|1114856.3.peg.1051"/>
<dbReference type="EMBL" id="AOHW01000018">
    <property type="protein sequence ID" value="ELY43615.1"/>
    <property type="molecule type" value="Genomic_DNA"/>
</dbReference>
<evidence type="ECO:0000256" key="1">
    <source>
        <dbReference type="SAM" id="Phobius"/>
    </source>
</evidence>
<keyword evidence="1" id="KW-0472">Membrane</keyword>
<gene>
    <name evidence="2" type="ORF">C496_05055</name>
</gene>
<name>L9W2D5_9EURY</name>
<accession>L9W2D5</accession>
<feature type="transmembrane region" description="Helical" evidence="1">
    <location>
        <begin position="100"/>
        <end position="117"/>
    </location>
</feature>
<dbReference type="eggNOG" id="arCOG01906">
    <property type="taxonomic scope" value="Archaea"/>
</dbReference>
<keyword evidence="3" id="KW-1185">Reference proteome</keyword>
<proteinExistence type="predicted"/>
<evidence type="ECO:0000313" key="3">
    <source>
        <dbReference type="Proteomes" id="UP000011599"/>
    </source>
</evidence>
<dbReference type="AlphaFoldDB" id="L9W2D5"/>
<evidence type="ECO:0000313" key="2">
    <source>
        <dbReference type="EMBL" id="ELY43615.1"/>
    </source>
</evidence>
<feature type="transmembrane region" description="Helical" evidence="1">
    <location>
        <begin position="12"/>
        <end position="34"/>
    </location>
</feature>
<dbReference type="Proteomes" id="UP000011599">
    <property type="component" value="Unassembled WGS sequence"/>
</dbReference>
<dbReference type="RefSeq" id="WP_006088769.1">
    <property type="nucleotide sequence ID" value="NZ_AOHW01000018.1"/>
</dbReference>
<organism evidence="2 3">
    <name type="scientific">Natronorubrum tibetense GA33</name>
    <dbReference type="NCBI Taxonomy" id="1114856"/>
    <lineage>
        <taxon>Archaea</taxon>
        <taxon>Methanobacteriati</taxon>
        <taxon>Methanobacteriota</taxon>
        <taxon>Stenosarchaea group</taxon>
        <taxon>Halobacteria</taxon>
        <taxon>Halobacteriales</taxon>
        <taxon>Natrialbaceae</taxon>
        <taxon>Natronorubrum</taxon>
    </lineage>
</organism>
<keyword evidence="1" id="KW-0812">Transmembrane</keyword>
<reference evidence="2 3" key="1">
    <citation type="journal article" date="2014" name="PLoS Genet.">
        <title>Phylogenetically driven sequencing of extremely halophilic archaea reveals strategies for static and dynamic osmo-response.</title>
        <authorList>
            <person name="Becker E.A."/>
            <person name="Seitzer P.M."/>
            <person name="Tritt A."/>
            <person name="Larsen D."/>
            <person name="Krusor M."/>
            <person name="Yao A.I."/>
            <person name="Wu D."/>
            <person name="Madern D."/>
            <person name="Eisen J.A."/>
            <person name="Darling A.E."/>
            <person name="Facciotti M.T."/>
        </authorList>
    </citation>
    <scope>NUCLEOTIDE SEQUENCE [LARGE SCALE GENOMIC DNA]</scope>
    <source>
        <strain evidence="2 3">GA33</strain>
    </source>
</reference>